<dbReference type="EMBL" id="ML735221">
    <property type="protein sequence ID" value="KAE8394785.1"/>
    <property type="molecule type" value="Genomic_DNA"/>
</dbReference>
<gene>
    <name evidence="1" type="ORF">BDV23DRAFT_146366</name>
</gene>
<dbReference type="AlphaFoldDB" id="A0A5N7CL22"/>
<accession>A0A5N7CL22</accession>
<dbReference type="Proteomes" id="UP000326877">
    <property type="component" value="Unassembled WGS sequence"/>
</dbReference>
<organism evidence="1">
    <name type="scientific">Petromyces alliaceus</name>
    <name type="common">Aspergillus alliaceus</name>
    <dbReference type="NCBI Taxonomy" id="209559"/>
    <lineage>
        <taxon>Eukaryota</taxon>
        <taxon>Fungi</taxon>
        <taxon>Dikarya</taxon>
        <taxon>Ascomycota</taxon>
        <taxon>Pezizomycotina</taxon>
        <taxon>Eurotiomycetes</taxon>
        <taxon>Eurotiomycetidae</taxon>
        <taxon>Eurotiales</taxon>
        <taxon>Aspergillaceae</taxon>
        <taxon>Aspergillus</taxon>
        <taxon>Aspergillus subgen. Circumdati</taxon>
    </lineage>
</organism>
<proteinExistence type="predicted"/>
<name>A0A5N7CL22_PETAA</name>
<evidence type="ECO:0000313" key="1">
    <source>
        <dbReference type="EMBL" id="KAE8394785.1"/>
    </source>
</evidence>
<sequence>MYFSHSLHLFSLSIAVLVYKLSNLLPSSHFPRHHCFLLVSMPTSFLGLRSRILTKLLEWKLQHGRENKQKSMNPLLP</sequence>
<protein>
    <submittedName>
        <fullName evidence="1">Uncharacterized protein</fullName>
    </submittedName>
</protein>
<reference evidence="1" key="1">
    <citation type="submission" date="2019-04" db="EMBL/GenBank/DDBJ databases">
        <title>Friends and foes A comparative genomics studyof 23 Aspergillus species from section Flavi.</title>
        <authorList>
            <consortium name="DOE Joint Genome Institute"/>
            <person name="Kjaerbolling I."/>
            <person name="Vesth T."/>
            <person name="Frisvad J.C."/>
            <person name="Nybo J.L."/>
            <person name="Theobald S."/>
            <person name="Kildgaard S."/>
            <person name="Isbrandt T."/>
            <person name="Kuo A."/>
            <person name="Sato A."/>
            <person name="Lyhne E.K."/>
            <person name="Kogle M.E."/>
            <person name="Wiebenga A."/>
            <person name="Kun R.S."/>
            <person name="Lubbers R.J."/>
            <person name="Makela M.R."/>
            <person name="Barry K."/>
            <person name="Chovatia M."/>
            <person name="Clum A."/>
            <person name="Daum C."/>
            <person name="Haridas S."/>
            <person name="He G."/>
            <person name="LaButti K."/>
            <person name="Lipzen A."/>
            <person name="Mondo S."/>
            <person name="Riley R."/>
            <person name="Salamov A."/>
            <person name="Simmons B.A."/>
            <person name="Magnuson J.K."/>
            <person name="Henrissat B."/>
            <person name="Mortensen U.H."/>
            <person name="Larsen T.O."/>
            <person name="Devries R.P."/>
            <person name="Grigoriev I.V."/>
            <person name="Machida M."/>
            <person name="Baker S.E."/>
            <person name="Andersen M.R."/>
        </authorList>
    </citation>
    <scope>NUCLEOTIDE SEQUENCE [LARGE SCALE GENOMIC DNA]</scope>
    <source>
        <strain evidence="1">IBT 14317</strain>
    </source>
</reference>
<accession>A0A5N6FRA2</accession>